<dbReference type="InterPro" id="IPR039361">
    <property type="entry name" value="Cyclin"/>
</dbReference>
<evidence type="ECO:0000256" key="2">
    <source>
        <dbReference type="ARBA" id="ARBA00023127"/>
    </source>
</evidence>
<accession>A0A1J1IIC6</accession>
<feature type="compositionally biased region" description="Basic and acidic residues" evidence="5">
    <location>
        <begin position="18"/>
        <end position="35"/>
    </location>
</feature>
<feature type="compositionally biased region" description="Low complexity" evidence="5">
    <location>
        <begin position="1"/>
        <end position="15"/>
    </location>
</feature>
<dbReference type="PANTHER" id="PTHR10177">
    <property type="entry name" value="CYCLINS"/>
    <property type="match status" value="1"/>
</dbReference>
<dbReference type="InterPro" id="IPR013763">
    <property type="entry name" value="Cyclin-like_dom"/>
</dbReference>
<evidence type="ECO:0000256" key="1">
    <source>
        <dbReference type="ARBA" id="ARBA00022618"/>
    </source>
</evidence>
<evidence type="ECO:0000313" key="9">
    <source>
        <dbReference type="Proteomes" id="UP000183832"/>
    </source>
</evidence>
<feature type="region of interest" description="Disordered" evidence="5">
    <location>
        <begin position="181"/>
        <end position="205"/>
    </location>
</feature>
<keyword evidence="2 4" id="KW-0195">Cyclin</keyword>
<name>A0A1J1IIC6_9DIPT</name>
<evidence type="ECO:0000313" key="8">
    <source>
        <dbReference type="EMBL" id="CRK99997.1"/>
    </source>
</evidence>
<dbReference type="InterPro" id="IPR006671">
    <property type="entry name" value="Cyclin_N"/>
</dbReference>
<dbReference type="FunFam" id="1.10.472.10:FF:000001">
    <property type="entry name" value="G2/mitotic-specific cyclin"/>
    <property type="match status" value="1"/>
</dbReference>
<dbReference type="CDD" id="cd20510">
    <property type="entry name" value="CYCLIN_CCNB3_rpt2"/>
    <property type="match status" value="1"/>
</dbReference>
<dbReference type="AlphaFoldDB" id="A0A1J1IIC6"/>
<protein>
    <submittedName>
        <fullName evidence="8">CLUMA_CG013287, isoform A</fullName>
    </submittedName>
</protein>
<evidence type="ECO:0000259" key="6">
    <source>
        <dbReference type="SMART" id="SM00385"/>
    </source>
</evidence>
<gene>
    <name evidence="8" type="primary">putative G2</name>
    <name evidence="8" type="synonym">mitotic-specific cyclin-B3</name>
    <name evidence="8" type="ORF">CLUMA_CG013287</name>
</gene>
<evidence type="ECO:0000256" key="3">
    <source>
        <dbReference type="ARBA" id="ARBA00023306"/>
    </source>
</evidence>
<dbReference type="STRING" id="568069.A0A1J1IIC6"/>
<comment type="similarity">
    <text evidence="4">Belongs to the cyclin family.</text>
</comment>
<dbReference type="Pfam" id="PF02984">
    <property type="entry name" value="Cyclin_C"/>
    <property type="match status" value="1"/>
</dbReference>
<keyword evidence="9" id="KW-1185">Reference proteome</keyword>
<dbReference type="EMBL" id="CVRI01000054">
    <property type="protein sequence ID" value="CRK99997.1"/>
    <property type="molecule type" value="Genomic_DNA"/>
</dbReference>
<feature type="region of interest" description="Disordered" evidence="5">
    <location>
        <begin position="1"/>
        <end position="35"/>
    </location>
</feature>
<dbReference type="Proteomes" id="UP000183832">
    <property type="component" value="Unassembled WGS sequence"/>
</dbReference>
<evidence type="ECO:0000256" key="4">
    <source>
        <dbReference type="RuleBase" id="RU000383"/>
    </source>
</evidence>
<sequence>MASTRSTKSTTTAITGKPNEHKCAPGKRKAELSPIKNDRIKRSALGNLTNALIGVDSDENLKKGQNVAPTKNVAIIQPVSSRTRAANKVQNKTKIQPKTSKVNVDLLPPPQTTDKNSNIKGNIIATTVKSKHVVEPSTKISRRISNEFEKTEESLYVSALDEISSDNSRFSNGSVSILTKTDSTSSVKSQGSSSTFSPSSQSSVDEKYEEDAFTSCFDTTNRLPDGVEDFDKENWNDPFQVSQYAKNIFDYLKEREHCYKIKDYMADQPELSKWMRSLLIDWMVEVQESFELNHETLYLAVKIVDTYLGKERVAKDSLQLLGAAALLIACKYDERTPPLIEDFLFICDGAYKRQQLLKMEMSVFRAINFDLSFPLSYRFLRRYARCGKISMVALTLARYILEYALMDYSTIQLSDSKIACAALFMALRMIDIEGWNTTYEYYSGYKLIDFAPIVVLLNTLLHRKPKDTLSTIRNKYSHKIFHQVVNIPLLDISKLFEKFPEVAKKLSGSQLTYQSIIATCSSSQSATTLNETKPKLFTCSYKKSKDIPLPLFG</sequence>
<keyword evidence="1" id="KW-0132">Cell division</keyword>
<organism evidence="8 9">
    <name type="scientific">Clunio marinus</name>
    <dbReference type="NCBI Taxonomy" id="568069"/>
    <lineage>
        <taxon>Eukaryota</taxon>
        <taxon>Metazoa</taxon>
        <taxon>Ecdysozoa</taxon>
        <taxon>Arthropoda</taxon>
        <taxon>Hexapoda</taxon>
        <taxon>Insecta</taxon>
        <taxon>Pterygota</taxon>
        <taxon>Neoptera</taxon>
        <taxon>Endopterygota</taxon>
        <taxon>Diptera</taxon>
        <taxon>Nematocera</taxon>
        <taxon>Chironomoidea</taxon>
        <taxon>Chironomidae</taxon>
        <taxon>Clunio</taxon>
    </lineage>
</organism>
<evidence type="ECO:0000256" key="5">
    <source>
        <dbReference type="SAM" id="MobiDB-lite"/>
    </source>
</evidence>
<reference evidence="8 9" key="1">
    <citation type="submission" date="2015-04" db="EMBL/GenBank/DDBJ databases">
        <authorList>
            <person name="Syromyatnikov M.Y."/>
            <person name="Popov V.N."/>
        </authorList>
    </citation>
    <scope>NUCLEOTIDE SEQUENCE [LARGE SCALE GENOMIC DNA]</scope>
</reference>
<keyword evidence="3" id="KW-0131">Cell cycle</keyword>
<feature type="domain" description="Cyclin-like" evidence="6">
    <location>
        <begin position="378"/>
        <end position="462"/>
    </location>
</feature>
<dbReference type="Pfam" id="PF00134">
    <property type="entry name" value="Cyclin_N"/>
    <property type="match status" value="1"/>
</dbReference>
<dbReference type="InterPro" id="IPR004367">
    <property type="entry name" value="Cyclin_C-dom"/>
</dbReference>
<dbReference type="InterPro" id="IPR036915">
    <property type="entry name" value="Cyclin-like_sf"/>
</dbReference>
<dbReference type="SUPFAM" id="SSF47954">
    <property type="entry name" value="Cyclin-like"/>
    <property type="match status" value="2"/>
</dbReference>
<evidence type="ECO:0000259" key="7">
    <source>
        <dbReference type="SMART" id="SM01332"/>
    </source>
</evidence>
<dbReference type="GO" id="GO:0005634">
    <property type="term" value="C:nucleus"/>
    <property type="evidence" value="ECO:0007669"/>
    <property type="project" value="UniProtKB-ARBA"/>
</dbReference>
<feature type="domain" description="Cyclin-like" evidence="6">
    <location>
        <begin position="281"/>
        <end position="365"/>
    </location>
</feature>
<dbReference type="GO" id="GO:0051301">
    <property type="term" value="P:cell division"/>
    <property type="evidence" value="ECO:0007669"/>
    <property type="project" value="UniProtKB-KW"/>
</dbReference>
<dbReference type="Gene3D" id="1.10.472.10">
    <property type="entry name" value="Cyclin-like"/>
    <property type="match status" value="2"/>
</dbReference>
<dbReference type="SMART" id="SM00385">
    <property type="entry name" value="CYCLIN"/>
    <property type="match status" value="2"/>
</dbReference>
<dbReference type="OrthoDB" id="5590282at2759"/>
<feature type="domain" description="Cyclin C-terminal" evidence="7">
    <location>
        <begin position="374"/>
        <end position="490"/>
    </location>
</feature>
<dbReference type="SMART" id="SM01332">
    <property type="entry name" value="Cyclin_C"/>
    <property type="match status" value="1"/>
</dbReference>
<proteinExistence type="inferred from homology"/>
<feature type="compositionally biased region" description="Low complexity" evidence="5">
    <location>
        <begin position="181"/>
        <end position="203"/>
    </location>
</feature>